<dbReference type="GO" id="GO:0003682">
    <property type="term" value="F:chromatin binding"/>
    <property type="evidence" value="ECO:0007669"/>
    <property type="project" value="InterPro"/>
</dbReference>
<organism evidence="2 3">
    <name type="scientific">Rubroshorea leprosula</name>
    <dbReference type="NCBI Taxonomy" id="152421"/>
    <lineage>
        <taxon>Eukaryota</taxon>
        <taxon>Viridiplantae</taxon>
        <taxon>Streptophyta</taxon>
        <taxon>Embryophyta</taxon>
        <taxon>Tracheophyta</taxon>
        <taxon>Spermatophyta</taxon>
        <taxon>Magnoliopsida</taxon>
        <taxon>eudicotyledons</taxon>
        <taxon>Gunneridae</taxon>
        <taxon>Pentapetalae</taxon>
        <taxon>rosids</taxon>
        <taxon>malvids</taxon>
        <taxon>Malvales</taxon>
        <taxon>Dipterocarpaceae</taxon>
        <taxon>Rubroshorea</taxon>
    </lineage>
</organism>
<protein>
    <recommendedName>
        <fullName evidence="1">BAH domain-containing protein</fullName>
    </recommendedName>
</protein>
<keyword evidence="3" id="KW-1185">Reference proteome</keyword>
<name>A0AAV5HXW5_9ROSI</name>
<gene>
    <name evidence="2" type="ORF">SLEP1_g4348</name>
</gene>
<dbReference type="Proteomes" id="UP001054252">
    <property type="component" value="Unassembled WGS sequence"/>
</dbReference>
<dbReference type="PANTHER" id="PTHR31917:SF58">
    <property type="entry name" value="AGENET AND BROMO-ADJACENT HOMOLOGY (BAH) DOMAIN-CONTAINING PROTEIN"/>
    <property type="match status" value="1"/>
</dbReference>
<dbReference type="PANTHER" id="PTHR31917">
    <property type="entry name" value="AGENET DOMAIN-CONTAINING PROTEIN-RELATED"/>
    <property type="match status" value="1"/>
</dbReference>
<comment type="caution">
    <text evidence="2">The sequence shown here is derived from an EMBL/GenBank/DDBJ whole genome shotgun (WGS) entry which is preliminary data.</text>
</comment>
<evidence type="ECO:0000313" key="2">
    <source>
        <dbReference type="EMBL" id="GKU90344.1"/>
    </source>
</evidence>
<dbReference type="PROSITE" id="PS51038">
    <property type="entry name" value="BAH"/>
    <property type="match status" value="1"/>
</dbReference>
<dbReference type="CDD" id="cd20405">
    <property type="entry name" value="Tudor_Agenet_AtDUF_rpt1_3"/>
    <property type="match status" value="1"/>
</dbReference>
<sequence length="698" mass="79301">MERVAPSSSPLSEVASYDSWDEVNVSCDKGWREVRYYLNRKDGGSDLVIIGKEKSLRHMRYRFAIRNAPLFASWMALGKLRSRREVIDWLNSVVSDSSPPKHSQEAGGFSSARYTSNLDLECFKDLQSRKLGKYTREFSWLGSPRTGRRRRNHYLSFRRNGVEISVNDFVYVLAEADKRLVAYLEDMYEDSRGNKMVVVRWFHKIDEVGIVLPHNFNDREIFFSLCLQDLCIECIDGLAAVLSPQHFKKFSNLAIHSQLEPFMCNKLFENDYVKPFDITKVKGYWKQDLVRYLSAASPLNGTLIFQRNADDQKADVKTNDDVLIRPRKKRCLSKDDDICMHNLKRNGLVDAACADEQNLSNSVIDCKTGMDVCRQKRPGSPSLSPDEAKQNSSQYLKVGSQVEVFSQDSGLRGCWFRALIIKKHKNKVKVRYQDIQDAADEANKLEEWILASRVANPDQLGIRVCGRTTVRPSPLLNQGRVSLIVDVGTVVDAWWHDGWWEGIVVKKFAEDKLHVYFPGENQEAVVGHGDVRHSQDWVGNGWIFIKERPDLVNTILTHMGKSQDVEKSFVCDSVQTAICGSTQIKQDDPRCNDSNLDSRNDGATNSLQVLDLSKDLLSQLKWKSSRKRTRVGGFSVQKLNCSDNHSKSTKKAMESLATCEISLISTPLKVDHENCKYVGDSLFNSSVVPPLTSLVMSR</sequence>
<dbReference type="SMART" id="SM00439">
    <property type="entry name" value="BAH"/>
    <property type="match status" value="1"/>
</dbReference>
<dbReference type="Pfam" id="PF05641">
    <property type="entry name" value="Agenet"/>
    <property type="match status" value="1"/>
</dbReference>
<dbReference type="InterPro" id="IPR001025">
    <property type="entry name" value="BAH_dom"/>
</dbReference>
<dbReference type="InterPro" id="IPR008395">
    <property type="entry name" value="Agenet-like_dom"/>
</dbReference>
<dbReference type="Gene3D" id="2.30.30.490">
    <property type="match status" value="1"/>
</dbReference>
<dbReference type="InterPro" id="IPR043151">
    <property type="entry name" value="BAH_sf"/>
</dbReference>
<dbReference type="Pfam" id="PF01426">
    <property type="entry name" value="BAH"/>
    <property type="match status" value="1"/>
</dbReference>
<dbReference type="AlphaFoldDB" id="A0AAV5HXW5"/>
<evidence type="ECO:0000259" key="1">
    <source>
        <dbReference type="PROSITE" id="PS51038"/>
    </source>
</evidence>
<reference evidence="2 3" key="1">
    <citation type="journal article" date="2021" name="Commun. Biol.">
        <title>The genome of Shorea leprosula (Dipterocarpaceae) highlights the ecological relevance of drought in aseasonal tropical rainforests.</title>
        <authorList>
            <person name="Ng K.K.S."/>
            <person name="Kobayashi M.J."/>
            <person name="Fawcett J.A."/>
            <person name="Hatakeyama M."/>
            <person name="Paape T."/>
            <person name="Ng C.H."/>
            <person name="Ang C.C."/>
            <person name="Tnah L.H."/>
            <person name="Lee C.T."/>
            <person name="Nishiyama T."/>
            <person name="Sese J."/>
            <person name="O'Brien M.J."/>
            <person name="Copetti D."/>
            <person name="Mohd Noor M.I."/>
            <person name="Ong R.C."/>
            <person name="Putra M."/>
            <person name="Sireger I.Z."/>
            <person name="Indrioko S."/>
            <person name="Kosugi Y."/>
            <person name="Izuno A."/>
            <person name="Isagi Y."/>
            <person name="Lee S.L."/>
            <person name="Shimizu K.K."/>
        </authorList>
    </citation>
    <scope>NUCLEOTIDE SEQUENCE [LARGE SCALE GENOMIC DNA]</scope>
    <source>
        <strain evidence="2">214</strain>
    </source>
</reference>
<dbReference type="InterPro" id="IPR014002">
    <property type="entry name" value="Agenet_dom_plant"/>
</dbReference>
<feature type="domain" description="BAH" evidence="1">
    <location>
        <begin position="162"/>
        <end position="279"/>
    </location>
</feature>
<evidence type="ECO:0000313" key="3">
    <source>
        <dbReference type="Proteomes" id="UP001054252"/>
    </source>
</evidence>
<accession>A0AAV5HXW5</accession>
<dbReference type="EMBL" id="BPVZ01000004">
    <property type="protein sequence ID" value="GKU90344.1"/>
    <property type="molecule type" value="Genomic_DNA"/>
</dbReference>
<proteinExistence type="predicted"/>
<dbReference type="SMART" id="SM00743">
    <property type="entry name" value="Agenet"/>
    <property type="match status" value="2"/>
</dbReference>